<evidence type="ECO:0000313" key="5">
    <source>
        <dbReference type="EMBL" id="OCA79062.1"/>
    </source>
</evidence>
<dbReference type="AlphaFoldDB" id="A0A1M6ZVP0"/>
<dbReference type="InterPro" id="IPR051782">
    <property type="entry name" value="ABC_Transporter_VariousFunc"/>
</dbReference>
<dbReference type="Pfam" id="PF00005">
    <property type="entry name" value="ABC_tran"/>
    <property type="match status" value="1"/>
</dbReference>
<evidence type="ECO:0000259" key="4">
    <source>
        <dbReference type="PROSITE" id="PS50893"/>
    </source>
</evidence>
<dbReference type="EMBL" id="FRBM01000003">
    <property type="protein sequence ID" value="SHL34532.1"/>
    <property type="molecule type" value="Genomic_DNA"/>
</dbReference>
<keyword evidence="1" id="KW-0813">Transport</keyword>
<reference evidence="5 7" key="1">
    <citation type="submission" date="2016-07" db="EMBL/GenBank/DDBJ databases">
        <authorList>
            <person name="Jeong J.-J."/>
            <person name="Kim D.W."/>
            <person name="Sang M.K."/>
            <person name="Choi I.-G."/>
            <person name="Kim K.D."/>
        </authorList>
    </citation>
    <scope>NUCLEOTIDE SEQUENCE [LARGE SCALE GENOMIC DNA]</scope>
    <source>
        <strain evidence="5 7">C-26</strain>
    </source>
</reference>
<proteinExistence type="predicted"/>
<dbReference type="InterPro" id="IPR003593">
    <property type="entry name" value="AAA+_ATPase"/>
</dbReference>
<dbReference type="EMBL" id="MAYF01000113">
    <property type="protein sequence ID" value="OCA79062.1"/>
    <property type="molecule type" value="Genomic_DNA"/>
</dbReference>
<evidence type="ECO:0000313" key="7">
    <source>
        <dbReference type="Proteomes" id="UP000093508"/>
    </source>
</evidence>
<evidence type="ECO:0000313" key="8">
    <source>
        <dbReference type="Proteomes" id="UP000184069"/>
    </source>
</evidence>
<dbReference type="OrthoDB" id="9801987at2"/>
<dbReference type="InterPro" id="IPR027417">
    <property type="entry name" value="P-loop_NTPase"/>
</dbReference>
<dbReference type="PROSITE" id="PS50893">
    <property type="entry name" value="ABC_TRANSPORTER_2"/>
    <property type="match status" value="1"/>
</dbReference>
<protein>
    <submittedName>
        <fullName evidence="5">ABC transporter ATP-binding protein</fullName>
    </submittedName>
    <submittedName>
        <fullName evidence="6">ABC-type lipopolysaccharide export system, ATPase component</fullName>
    </submittedName>
</protein>
<dbReference type="InterPro" id="IPR003439">
    <property type="entry name" value="ABC_transporter-like_ATP-bd"/>
</dbReference>
<dbReference type="Proteomes" id="UP000184069">
    <property type="component" value="Unassembled WGS sequence"/>
</dbReference>
<dbReference type="PANTHER" id="PTHR42939:SF1">
    <property type="entry name" value="ABC TRANSPORTER ATP-BINDING PROTEIN ALBC-RELATED"/>
    <property type="match status" value="1"/>
</dbReference>
<dbReference type="GO" id="GO:0005524">
    <property type="term" value="F:ATP binding"/>
    <property type="evidence" value="ECO:0007669"/>
    <property type="project" value="UniProtKB-KW"/>
</dbReference>
<gene>
    <name evidence="5" type="ORF">BBH99_06705</name>
    <name evidence="6" type="ORF">SAMN05444407_103386</name>
</gene>
<evidence type="ECO:0000256" key="1">
    <source>
        <dbReference type="ARBA" id="ARBA00022448"/>
    </source>
</evidence>
<dbReference type="PANTHER" id="PTHR42939">
    <property type="entry name" value="ABC TRANSPORTER ATP-BINDING PROTEIN ALBC-RELATED"/>
    <property type="match status" value="1"/>
</dbReference>
<name>A0A1M6ZVP0_9FLAO</name>
<sequence>MNTLHIDSITKSFGEKKVLQDIYLGCKTGQIVGLLGRNGSGKSTLLKIIFGVLNSETQFIRCNGKVLKSITNRKKLISYLPQEPFLPRKKKVKDLISLFCNKENTAVLLTSDLMSPFLNEKPKTLSGGEQRLIEALLIIYSEANFVLLDEPFQSLSPKIIDKLKKVISLQSKNKGFVISDHYYQDVLDISTSIYLLSNGHLKLIQNLKELQQYSYLPKSI</sequence>
<evidence type="ECO:0000256" key="2">
    <source>
        <dbReference type="ARBA" id="ARBA00022741"/>
    </source>
</evidence>
<dbReference type="Gene3D" id="3.40.50.300">
    <property type="entry name" value="P-loop containing nucleotide triphosphate hydrolases"/>
    <property type="match status" value="1"/>
</dbReference>
<dbReference type="RefSeq" id="WP_066694606.1">
    <property type="nucleotide sequence ID" value="NZ_FRBM01000003.1"/>
</dbReference>
<dbReference type="Proteomes" id="UP000093508">
    <property type="component" value="Unassembled WGS sequence"/>
</dbReference>
<feature type="domain" description="ABC transporter" evidence="4">
    <location>
        <begin position="4"/>
        <end position="220"/>
    </location>
</feature>
<dbReference type="STRING" id="1423959.SAMN05444407_103386"/>
<keyword evidence="2" id="KW-0547">Nucleotide-binding</keyword>
<dbReference type="GO" id="GO:0016887">
    <property type="term" value="F:ATP hydrolysis activity"/>
    <property type="evidence" value="ECO:0007669"/>
    <property type="project" value="InterPro"/>
</dbReference>
<evidence type="ECO:0000256" key="3">
    <source>
        <dbReference type="ARBA" id="ARBA00022840"/>
    </source>
</evidence>
<dbReference type="SUPFAM" id="SSF52540">
    <property type="entry name" value="P-loop containing nucleoside triphosphate hydrolases"/>
    <property type="match status" value="1"/>
</dbReference>
<reference evidence="6 8" key="2">
    <citation type="submission" date="2016-11" db="EMBL/GenBank/DDBJ databases">
        <authorList>
            <person name="Jaros S."/>
            <person name="Januszkiewicz K."/>
            <person name="Wedrychowicz H."/>
        </authorList>
    </citation>
    <scope>NUCLEOTIDE SEQUENCE [LARGE SCALE GENOMIC DNA]</scope>
    <source>
        <strain evidence="6 8">DSM 27621</strain>
    </source>
</reference>
<accession>A0A1M6ZVP0</accession>
<organism evidence="6 8">
    <name type="scientific">Chryseobacterium contaminans</name>
    <dbReference type="NCBI Taxonomy" id="1423959"/>
    <lineage>
        <taxon>Bacteria</taxon>
        <taxon>Pseudomonadati</taxon>
        <taxon>Bacteroidota</taxon>
        <taxon>Flavobacteriia</taxon>
        <taxon>Flavobacteriales</taxon>
        <taxon>Weeksellaceae</taxon>
        <taxon>Chryseobacterium group</taxon>
        <taxon>Chryseobacterium</taxon>
    </lineage>
</organism>
<evidence type="ECO:0000313" key="6">
    <source>
        <dbReference type="EMBL" id="SHL34532.1"/>
    </source>
</evidence>
<dbReference type="SMART" id="SM00382">
    <property type="entry name" value="AAA"/>
    <property type="match status" value="1"/>
</dbReference>
<keyword evidence="7" id="KW-1185">Reference proteome</keyword>
<keyword evidence="3 5" id="KW-0067">ATP-binding</keyword>